<dbReference type="GO" id="GO:0005096">
    <property type="term" value="F:GTPase activator activity"/>
    <property type="evidence" value="ECO:0007669"/>
    <property type="project" value="UniProtKB-KW"/>
</dbReference>
<dbReference type="InterPro" id="IPR038508">
    <property type="entry name" value="ArfGAP_dom_sf"/>
</dbReference>
<feature type="compositionally biased region" description="Low complexity" evidence="6">
    <location>
        <begin position="179"/>
        <end position="196"/>
    </location>
</feature>
<dbReference type="GO" id="GO:0008270">
    <property type="term" value="F:zinc ion binding"/>
    <property type="evidence" value="ECO:0007669"/>
    <property type="project" value="UniProtKB-KW"/>
</dbReference>
<feature type="compositionally biased region" description="Low complexity" evidence="6">
    <location>
        <begin position="140"/>
        <end position="162"/>
    </location>
</feature>
<dbReference type="PRINTS" id="PR00405">
    <property type="entry name" value="REVINTRACTNG"/>
</dbReference>
<dbReference type="Proteomes" id="UP000887574">
    <property type="component" value="Unplaced"/>
</dbReference>
<dbReference type="WBParaSite" id="jg17682">
    <property type="protein sequence ID" value="jg17682"/>
    <property type="gene ID" value="jg17682"/>
</dbReference>
<dbReference type="SUPFAM" id="SSF57863">
    <property type="entry name" value="ArfGap/RecO-like zinc finger"/>
    <property type="match status" value="1"/>
</dbReference>
<accession>A0A915DBI1</accession>
<evidence type="ECO:0000313" key="8">
    <source>
        <dbReference type="Proteomes" id="UP000887574"/>
    </source>
</evidence>
<proteinExistence type="predicted"/>
<feature type="compositionally biased region" description="Polar residues" evidence="6">
    <location>
        <begin position="205"/>
        <end position="219"/>
    </location>
</feature>
<name>A0A915DBI1_9BILA</name>
<keyword evidence="1" id="KW-0343">GTPase activation</keyword>
<keyword evidence="2" id="KW-0479">Metal-binding</keyword>
<evidence type="ECO:0000256" key="2">
    <source>
        <dbReference type="ARBA" id="ARBA00022723"/>
    </source>
</evidence>
<sequence length="407" mass="43927">MASPRTRKVLKDLRPVNENNYCFECGANNPQWASVSYGIWICLECSGKHRGLGVHLSFVRSLTMDKWKDTELSKMKAGGNQKAREFFESQPDYQPNWSITDKYNSKAAAYLRDRVTTESEDREWSYEKSPARKYQPTMLSSSNYSTQSSTGSGKSAKGESASLQSSRNSSYYGGGADEGGFQNSSGNYNSSSQGDSRYQGFGNPDYQNRNDGNNSQSDILSGAMSSLSMGWGMLSKGATSAAGYAKDFTSQAGTKAAELGEAVTEKINDGGILGGLGSIASRATEVGQKSWGGISNLVTSSSMQNFQTFSGPSKGCQYEDLGSPDGNKLKSSNQKSSLSTPQTNYHGDFDSYSSGNDFCDVPASKEPQSHKKTKSAKRVGHSKASNAEEEKEADEVVAKPRSKTAKV</sequence>
<evidence type="ECO:0000259" key="7">
    <source>
        <dbReference type="PROSITE" id="PS50115"/>
    </source>
</evidence>
<evidence type="ECO:0000256" key="5">
    <source>
        <dbReference type="PROSITE-ProRule" id="PRU00288"/>
    </source>
</evidence>
<dbReference type="SMART" id="SM00105">
    <property type="entry name" value="ArfGap"/>
    <property type="match status" value="1"/>
</dbReference>
<keyword evidence="3 5" id="KW-0863">Zinc-finger</keyword>
<keyword evidence="4" id="KW-0862">Zinc</keyword>
<dbReference type="CDD" id="cd08830">
    <property type="entry name" value="ArfGap_ArfGap1"/>
    <property type="match status" value="1"/>
</dbReference>
<dbReference type="PANTHER" id="PTHR46395:SF1">
    <property type="entry name" value="ADP-RIBOSYLATION FACTOR GTPASE-ACTIVATING PROTEIN 1"/>
    <property type="match status" value="1"/>
</dbReference>
<dbReference type="AlphaFoldDB" id="A0A915DBI1"/>
<evidence type="ECO:0000256" key="6">
    <source>
        <dbReference type="SAM" id="MobiDB-lite"/>
    </source>
</evidence>
<dbReference type="InterPro" id="IPR037278">
    <property type="entry name" value="ARFGAP/RecO"/>
</dbReference>
<feature type="region of interest" description="Disordered" evidence="6">
    <location>
        <begin position="308"/>
        <end position="407"/>
    </location>
</feature>
<evidence type="ECO:0000256" key="1">
    <source>
        <dbReference type="ARBA" id="ARBA00022468"/>
    </source>
</evidence>
<feature type="compositionally biased region" description="Polar residues" evidence="6">
    <location>
        <begin position="340"/>
        <end position="356"/>
    </location>
</feature>
<feature type="compositionally biased region" description="Basic and acidic residues" evidence="6">
    <location>
        <begin position="119"/>
        <end position="130"/>
    </location>
</feature>
<dbReference type="PROSITE" id="PS50115">
    <property type="entry name" value="ARFGAP"/>
    <property type="match status" value="1"/>
</dbReference>
<feature type="domain" description="Arf-GAP" evidence="7">
    <location>
        <begin position="7"/>
        <end position="124"/>
    </location>
</feature>
<organism evidence="8 9">
    <name type="scientific">Ditylenchus dipsaci</name>
    <dbReference type="NCBI Taxonomy" id="166011"/>
    <lineage>
        <taxon>Eukaryota</taxon>
        <taxon>Metazoa</taxon>
        <taxon>Ecdysozoa</taxon>
        <taxon>Nematoda</taxon>
        <taxon>Chromadorea</taxon>
        <taxon>Rhabditida</taxon>
        <taxon>Tylenchina</taxon>
        <taxon>Tylenchomorpha</taxon>
        <taxon>Sphaerularioidea</taxon>
        <taxon>Anguinidae</taxon>
        <taxon>Anguininae</taxon>
        <taxon>Ditylenchus</taxon>
    </lineage>
</organism>
<dbReference type="GO" id="GO:0032012">
    <property type="term" value="P:regulation of ARF protein signal transduction"/>
    <property type="evidence" value="ECO:0007669"/>
    <property type="project" value="TreeGrafter"/>
</dbReference>
<feature type="compositionally biased region" description="Basic residues" evidence="6">
    <location>
        <begin position="370"/>
        <end position="381"/>
    </location>
</feature>
<dbReference type="Gene3D" id="1.10.220.150">
    <property type="entry name" value="Arf GTPase activating protein"/>
    <property type="match status" value="1"/>
</dbReference>
<evidence type="ECO:0000256" key="4">
    <source>
        <dbReference type="ARBA" id="ARBA00022833"/>
    </source>
</evidence>
<dbReference type="GO" id="GO:0000139">
    <property type="term" value="C:Golgi membrane"/>
    <property type="evidence" value="ECO:0007669"/>
    <property type="project" value="TreeGrafter"/>
</dbReference>
<protein>
    <submittedName>
        <fullName evidence="9">Arf-GAP domain-containing protein</fullName>
    </submittedName>
</protein>
<keyword evidence="8" id="KW-1185">Reference proteome</keyword>
<evidence type="ECO:0000313" key="9">
    <source>
        <dbReference type="WBParaSite" id="jg17682"/>
    </source>
</evidence>
<dbReference type="Pfam" id="PF01412">
    <property type="entry name" value="ArfGap"/>
    <property type="match status" value="1"/>
</dbReference>
<feature type="compositionally biased region" description="Low complexity" evidence="6">
    <location>
        <begin position="329"/>
        <end position="339"/>
    </location>
</feature>
<dbReference type="GO" id="GO:0030100">
    <property type="term" value="P:regulation of endocytosis"/>
    <property type="evidence" value="ECO:0007669"/>
    <property type="project" value="TreeGrafter"/>
</dbReference>
<feature type="region of interest" description="Disordered" evidence="6">
    <location>
        <begin position="119"/>
        <end position="220"/>
    </location>
</feature>
<dbReference type="InterPro" id="IPR001164">
    <property type="entry name" value="ArfGAP_dom"/>
</dbReference>
<dbReference type="PANTHER" id="PTHR46395">
    <property type="entry name" value="ADP-RIBOSYLATION FACTOR GTPASE-ACTIVATING PROTEIN 1"/>
    <property type="match status" value="1"/>
</dbReference>
<dbReference type="FunFam" id="1.10.220.150:FF:000014">
    <property type="entry name" value="ADP-ribosylation factor GTPase-activating protein"/>
    <property type="match status" value="1"/>
</dbReference>
<evidence type="ECO:0000256" key="3">
    <source>
        <dbReference type="ARBA" id="ARBA00022771"/>
    </source>
</evidence>
<reference evidence="9" key="1">
    <citation type="submission" date="2022-11" db="UniProtKB">
        <authorList>
            <consortium name="WormBaseParasite"/>
        </authorList>
    </citation>
    <scope>IDENTIFICATION</scope>
</reference>